<evidence type="ECO:0000259" key="1">
    <source>
        <dbReference type="Pfam" id="PF02625"/>
    </source>
</evidence>
<protein>
    <submittedName>
        <fullName evidence="3">Xanthine dehydrogenase accessory protein XdhC</fullName>
    </submittedName>
</protein>
<dbReference type="Gene3D" id="3.40.50.720">
    <property type="entry name" value="NAD(P)-binding Rossmann-like Domain"/>
    <property type="match status" value="1"/>
</dbReference>
<evidence type="ECO:0000259" key="2">
    <source>
        <dbReference type="Pfam" id="PF13478"/>
    </source>
</evidence>
<feature type="domain" description="XdhC Rossmann" evidence="2">
    <location>
        <begin position="110"/>
        <end position="262"/>
    </location>
</feature>
<dbReference type="InterPro" id="IPR036291">
    <property type="entry name" value="NAD(P)-bd_dom_sf"/>
</dbReference>
<dbReference type="Pfam" id="PF02625">
    <property type="entry name" value="XdhC_CoxI"/>
    <property type="match status" value="1"/>
</dbReference>
<dbReference type="InterPro" id="IPR027051">
    <property type="entry name" value="XdhC_Rossmann_dom"/>
</dbReference>
<dbReference type="InterPro" id="IPR003777">
    <property type="entry name" value="XdhC_CoxI"/>
</dbReference>
<evidence type="ECO:0000313" key="4">
    <source>
        <dbReference type="Proteomes" id="UP000483286"/>
    </source>
</evidence>
<dbReference type="EMBL" id="WQLB01000033">
    <property type="protein sequence ID" value="MVN88729.1"/>
    <property type="molecule type" value="Genomic_DNA"/>
</dbReference>
<sequence>MNWREALNALHERGEAGVLVTVAAARGHTPREAGAKMLVGAAQTWDTVGGGNLEATAVARARALLTVGAAVPELLTLRLTDRAPNEHGRQCCGGEVTLLLEPFRTARPAVAVFGLGHVGLELARVLARLPVALHLIDSRAAQLAPERLTPLTDACAALHFHHAPIPETVLETLPPGAHLLILTHDHAEDAALLDAALRRPAWGSVGLIGSAAKWARFQAQLTELGHPPEALAQVTTPIGDPALRTGPHRKHPAVIALSVAAALTPLLFSAPTLERML</sequence>
<accession>A0A7C9HTP2</accession>
<organism evidence="3 4">
    <name type="scientific">Deinococcus arboris</name>
    <dbReference type="NCBI Taxonomy" id="2682977"/>
    <lineage>
        <taxon>Bacteria</taxon>
        <taxon>Thermotogati</taxon>
        <taxon>Deinococcota</taxon>
        <taxon>Deinococci</taxon>
        <taxon>Deinococcales</taxon>
        <taxon>Deinococcaceae</taxon>
        <taxon>Deinococcus</taxon>
    </lineage>
</organism>
<dbReference type="InterPro" id="IPR052698">
    <property type="entry name" value="MoCofactor_Util/Proc"/>
</dbReference>
<dbReference type="Pfam" id="PF13478">
    <property type="entry name" value="XdhC_C"/>
    <property type="match status" value="1"/>
</dbReference>
<dbReference type="InterPro" id="IPR014308">
    <property type="entry name" value="Xanthine_DH_XdhC"/>
</dbReference>
<dbReference type="PANTHER" id="PTHR30388:SF6">
    <property type="entry name" value="XANTHINE DEHYDROGENASE SUBUNIT A-RELATED"/>
    <property type="match status" value="1"/>
</dbReference>
<feature type="domain" description="XdhC- CoxI" evidence="1">
    <location>
        <begin position="11"/>
        <end position="69"/>
    </location>
</feature>
<keyword evidence="4" id="KW-1185">Reference proteome</keyword>
<dbReference type="NCBIfam" id="TIGR02964">
    <property type="entry name" value="xanthine_xdhC"/>
    <property type="match status" value="1"/>
</dbReference>
<dbReference type="PANTHER" id="PTHR30388">
    <property type="entry name" value="ALDEHYDE OXIDOREDUCTASE MOLYBDENUM COFACTOR ASSEMBLY PROTEIN"/>
    <property type="match status" value="1"/>
</dbReference>
<comment type="caution">
    <text evidence="3">The sequence shown here is derived from an EMBL/GenBank/DDBJ whole genome shotgun (WGS) entry which is preliminary data.</text>
</comment>
<evidence type="ECO:0000313" key="3">
    <source>
        <dbReference type="EMBL" id="MVN88729.1"/>
    </source>
</evidence>
<dbReference type="Proteomes" id="UP000483286">
    <property type="component" value="Unassembled WGS sequence"/>
</dbReference>
<dbReference type="SUPFAM" id="SSF51735">
    <property type="entry name" value="NAD(P)-binding Rossmann-fold domains"/>
    <property type="match status" value="1"/>
</dbReference>
<dbReference type="AlphaFoldDB" id="A0A7C9HTP2"/>
<name>A0A7C9HTP2_9DEIO</name>
<gene>
    <name evidence="3" type="primary">xdhC</name>
    <name evidence="3" type="ORF">GO986_18485</name>
</gene>
<proteinExistence type="predicted"/>
<reference evidence="3 4" key="1">
    <citation type="submission" date="2019-12" db="EMBL/GenBank/DDBJ databases">
        <title>Deinococcus sp. HMF7620 Genome sequencing and assembly.</title>
        <authorList>
            <person name="Kang H."/>
            <person name="Kim H."/>
            <person name="Joh K."/>
        </authorList>
    </citation>
    <scope>NUCLEOTIDE SEQUENCE [LARGE SCALE GENOMIC DNA]</scope>
    <source>
        <strain evidence="3 4">HMF7620</strain>
    </source>
</reference>
<dbReference type="RefSeq" id="WP_157460801.1">
    <property type="nucleotide sequence ID" value="NZ_WQLB01000033.1"/>
</dbReference>